<evidence type="ECO:0008006" key="4">
    <source>
        <dbReference type="Google" id="ProtNLM"/>
    </source>
</evidence>
<sequence>MKKQLLLLTILIVTALSSSAQKKSTTPKPTKKPITATTTTKALEVKEVADIPFVILNLAPSNPVSQEVIAKVKSQGINLSGNDFKIPRSTERGFMYDSFLLYKENLDAYLINLKGDIEKIPTGSRLITVTKNNYRVLADACKYENDWTKCRNIRIIDSNGKTISPDFSQYYYGQMESFYNSEDHTYIIVSASLDSQNIITEEGKTLFPKDVSKLSFILPGYIYYEEGGKRKLMELNTKKITDLSGYSRVTGLRVNSYLVGELNGKNVLINPVNNKVLFETDKLIGEVHGLDDSTPKNYFALGGFQDVTLVGINGKKILEDQYKRVYFQNDGITFFVENKQGKENFYNLAKKAFVYKDFYTQLKSEGELTLVKYQQYYEVYNNMGNSNTSNDGYLMYDESKKVTDVQICNNLLSITKKIDENNTLYDVYSALTHTFLYENVKSFGRIRNADYYYIVNKTGEDNKRTIINGKGAILVDEIIVPDYIQYNNSKGYFEFTKKFNGKPTECYDKKGVKIECTK</sequence>
<organism evidence="2 3">
    <name type="scientific">Flavobacterium chungbukense</name>
    <dbReference type="NCBI Taxonomy" id="877464"/>
    <lineage>
        <taxon>Bacteria</taxon>
        <taxon>Pseudomonadati</taxon>
        <taxon>Bacteroidota</taxon>
        <taxon>Flavobacteriia</taxon>
        <taxon>Flavobacteriales</taxon>
        <taxon>Flavobacteriaceae</taxon>
        <taxon>Flavobacterium</taxon>
    </lineage>
</organism>
<dbReference type="Proteomes" id="UP001501333">
    <property type="component" value="Unassembled WGS sequence"/>
</dbReference>
<reference evidence="3" key="1">
    <citation type="journal article" date="2019" name="Int. J. Syst. Evol. Microbiol.">
        <title>The Global Catalogue of Microorganisms (GCM) 10K type strain sequencing project: providing services to taxonomists for standard genome sequencing and annotation.</title>
        <authorList>
            <consortium name="The Broad Institute Genomics Platform"/>
            <consortium name="The Broad Institute Genome Sequencing Center for Infectious Disease"/>
            <person name="Wu L."/>
            <person name="Ma J."/>
        </authorList>
    </citation>
    <scope>NUCLEOTIDE SEQUENCE [LARGE SCALE GENOMIC DNA]</scope>
    <source>
        <strain evidence="3">JCM 17386</strain>
    </source>
</reference>
<protein>
    <recommendedName>
        <fullName evidence="4">WG repeat protein</fullName>
    </recommendedName>
</protein>
<dbReference type="RefSeq" id="WP_229351001.1">
    <property type="nucleotide sequence ID" value="NZ_BAABAO010000003.1"/>
</dbReference>
<feature type="chain" id="PRO_5046847944" description="WG repeat protein" evidence="1">
    <location>
        <begin position="21"/>
        <end position="518"/>
    </location>
</feature>
<accession>A0ABP7XMI8</accession>
<dbReference type="EMBL" id="BAABAO010000003">
    <property type="protein sequence ID" value="GAA4121548.1"/>
    <property type="molecule type" value="Genomic_DNA"/>
</dbReference>
<keyword evidence="1" id="KW-0732">Signal</keyword>
<evidence type="ECO:0000313" key="2">
    <source>
        <dbReference type="EMBL" id="GAA4121548.1"/>
    </source>
</evidence>
<name>A0ABP7XMI8_9FLAO</name>
<proteinExistence type="predicted"/>
<gene>
    <name evidence="2" type="ORF">GCM10022250_03250</name>
</gene>
<evidence type="ECO:0000313" key="3">
    <source>
        <dbReference type="Proteomes" id="UP001501333"/>
    </source>
</evidence>
<feature type="signal peptide" evidence="1">
    <location>
        <begin position="1"/>
        <end position="20"/>
    </location>
</feature>
<keyword evidence="3" id="KW-1185">Reference proteome</keyword>
<comment type="caution">
    <text evidence="2">The sequence shown here is derived from an EMBL/GenBank/DDBJ whole genome shotgun (WGS) entry which is preliminary data.</text>
</comment>
<evidence type="ECO:0000256" key="1">
    <source>
        <dbReference type="SAM" id="SignalP"/>
    </source>
</evidence>